<keyword evidence="2" id="KW-0732">Signal</keyword>
<evidence type="ECO:0000313" key="3">
    <source>
        <dbReference type="Proteomes" id="UP000192223"/>
    </source>
</evidence>
<organism evidence="3 4">
    <name type="scientific">Agrilus planipennis</name>
    <name type="common">Emerald ash borer</name>
    <name type="synonym">Agrilus marcopoli</name>
    <dbReference type="NCBI Taxonomy" id="224129"/>
    <lineage>
        <taxon>Eukaryota</taxon>
        <taxon>Metazoa</taxon>
        <taxon>Ecdysozoa</taxon>
        <taxon>Arthropoda</taxon>
        <taxon>Hexapoda</taxon>
        <taxon>Insecta</taxon>
        <taxon>Pterygota</taxon>
        <taxon>Neoptera</taxon>
        <taxon>Endopterygota</taxon>
        <taxon>Coleoptera</taxon>
        <taxon>Polyphaga</taxon>
        <taxon>Elateriformia</taxon>
        <taxon>Buprestoidea</taxon>
        <taxon>Buprestidae</taxon>
        <taxon>Agrilinae</taxon>
        <taxon>Agrilus</taxon>
    </lineage>
</organism>
<dbReference type="Proteomes" id="UP000192223">
    <property type="component" value="Unplaced"/>
</dbReference>
<feature type="signal peptide" evidence="2">
    <location>
        <begin position="1"/>
        <end position="21"/>
    </location>
</feature>
<gene>
    <name evidence="4" type="primary">LOC108738531</name>
</gene>
<proteinExistence type="predicted"/>
<reference evidence="4" key="1">
    <citation type="submission" date="2025-08" db="UniProtKB">
        <authorList>
            <consortium name="RefSeq"/>
        </authorList>
    </citation>
    <scope>IDENTIFICATION</scope>
    <source>
        <tissue evidence="4">Entire body</tissue>
    </source>
</reference>
<name>A0A1W4X3W4_AGRPL</name>
<evidence type="ECO:0000313" key="4">
    <source>
        <dbReference type="RefSeq" id="XP_018327492.1"/>
    </source>
</evidence>
<sequence length="499" mass="57801">MLEVFLELGLILVLFYCLTLATVNEDNRRILDRKGEQVRKRSGKTKNNEKKLNSTSSRSYHHTEDSIAIKRQKKPFILPYEDLFKSFSSKTEEPNKVRDAFHKFSKYPLLDLNRQIRNREKSVGTSHIQTTEKTTSTDNNKCTKSGTQTSFQCLNFESRHLPVESTKIKRDWVNTRSYCGKTTIGDRRIEEKESSITFTPSFHDRLERQLVDLIQKYWDQCVVERNNRNRSHSTPQIVNSKSFSQFNTVLSDHHKLDSIQSIHMKPYKGIWSNLLEDVTVLDCNSSFSQIILNSHREDMKKSFNISTEEENEEAVNCEDLESPKTEHKPAKTRQIKSIKSLLKKELEEILSADEDKSKSPKILENCRNPSNVYVNQRVELRTSLDKSIQQKLLEVRLSQMDPQNHKPLDEGILRTTSYQALVDNLQFMANFIQKNCSIHNEPVFDCFEALNVSRSRFLLNRQLINALRSKVSHSSNCLENGDENGKDAHVVVLNELGNT</sequence>
<accession>A0A1W4X3W4</accession>
<feature type="region of interest" description="Disordered" evidence="1">
    <location>
        <begin position="34"/>
        <end position="65"/>
    </location>
</feature>
<keyword evidence="3" id="KW-1185">Reference proteome</keyword>
<protein>
    <submittedName>
        <fullName evidence="4">Uncharacterized protein LOC108738531</fullName>
    </submittedName>
</protein>
<dbReference type="AlphaFoldDB" id="A0A1W4X3W4"/>
<dbReference type="InParanoid" id="A0A1W4X3W4"/>
<dbReference type="KEGG" id="apln:108738531"/>
<dbReference type="RefSeq" id="XP_018327492.1">
    <property type="nucleotide sequence ID" value="XM_018471990.1"/>
</dbReference>
<feature type="chain" id="PRO_5010719118" evidence="2">
    <location>
        <begin position="22"/>
        <end position="499"/>
    </location>
</feature>
<evidence type="ECO:0000256" key="2">
    <source>
        <dbReference type="SAM" id="SignalP"/>
    </source>
</evidence>
<dbReference type="GeneID" id="108738531"/>
<feature type="region of interest" description="Disordered" evidence="1">
    <location>
        <begin position="121"/>
        <end position="142"/>
    </location>
</feature>
<feature type="compositionally biased region" description="Polar residues" evidence="1">
    <location>
        <begin position="123"/>
        <end position="142"/>
    </location>
</feature>
<evidence type="ECO:0000256" key="1">
    <source>
        <dbReference type="SAM" id="MobiDB-lite"/>
    </source>
</evidence>